<keyword evidence="1" id="KW-0472">Membrane</keyword>
<evidence type="ECO:0000313" key="2">
    <source>
        <dbReference type="EMBL" id="MDU0328361.1"/>
    </source>
</evidence>
<comment type="caution">
    <text evidence="2">The sequence shown here is derived from an EMBL/GenBank/DDBJ whole genome shotgun (WGS) entry which is preliminary data.</text>
</comment>
<evidence type="ECO:0000256" key="1">
    <source>
        <dbReference type="SAM" id="Phobius"/>
    </source>
</evidence>
<dbReference type="Proteomes" id="UP001256673">
    <property type="component" value="Unassembled WGS sequence"/>
</dbReference>
<evidence type="ECO:0000313" key="3">
    <source>
        <dbReference type="Proteomes" id="UP001256673"/>
    </source>
</evidence>
<proteinExistence type="predicted"/>
<dbReference type="EMBL" id="JAWDIU010000007">
    <property type="protein sequence ID" value="MDU0328361.1"/>
    <property type="molecule type" value="Genomic_DNA"/>
</dbReference>
<feature type="transmembrane region" description="Helical" evidence="1">
    <location>
        <begin position="34"/>
        <end position="52"/>
    </location>
</feature>
<feature type="transmembrane region" description="Helical" evidence="1">
    <location>
        <begin position="103"/>
        <end position="120"/>
    </location>
</feature>
<protein>
    <submittedName>
        <fullName evidence="2">DUF2809 domain-containing protein</fullName>
    </submittedName>
</protein>
<keyword evidence="1" id="KW-1133">Transmembrane helix</keyword>
<dbReference type="Pfam" id="PF10990">
    <property type="entry name" value="DUF2809"/>
    <property type="match status" value="1"/>
</dbReference>
<organism evidence="2 3">
    <name type="scientific">Microbacterium algihabitans</name>
    <dbReference type="NCBI Taxonomy" id="3075992"/>
    <lineage>
        <taxon>Bacteria</taxon>
        <taxon>Bacillati</taxon>
        <taxon>Actinomycetota</taxon>
        <taxon>Actinomycetes</taxon>
        <taxon>Micrococcales</taxon>
        <taxon>Microbacteriaceae</taxon>
        <taxon>Microbacterium</taxon>
    </lineage>
</organism>
<keyword evidence="3" id="KW-1185">Reference proteome</keyword>
<keyword evidence="1" id="KW-0812">Transmembrane</keyword>
<gene>
    <name evidence="2" type="ORF">RWH43_16500</name>
</gene>
<accession>A0ABU3RZQ3</accession>
<name>A0ABU3RZQ3_9MICO</name>
<dbReference type="RefSeq" id="WP_316001985.1">
    <property type="nucleotide sequence ID" value="NZ_JAWDIU010000007.1"/>
</dbReference>
<sequence length="137" mass="13800">MRRRRLAALVALAAVIAAGLLVHKALPGSTATDVAGDALYAVAAFTGLVLLFPRAPRLALAGAAAVWCVGVELLQLTGVPLALAERVPPVALLLGTGFDARDLVVYVCAVAVAVAVDIAVSRLLPRGTTRTGVGAPG</sequence>
<feature type="transmembrane region" description="Helical" evidence="1">
    <location>
        <begin position="59"/>
        <end position="83"/>
    </location>
</feature>
<reference evidence="2 3" key="1">
    <citation type="submission" date="2023-09" db="EMBL/GenBank/DDBJ databases">
        <title>Microbacterium fusihabitans sp. nov., Microbacterium phycihabitans sp. nov., and Microbacterium cervinum sp. nov., isolated from dried seaweeds of beach.</title>
        <authorList>
            <person name="Lee S.D."/>
        </authorList>
    </citation>
    <scope>NUCLEOTIDE SEQUENCE [LARGE SCALE GENOMIC DNA]</scope>
    <source>
        <strain evidence="2 3">KSW2-21</strain>
    </source>
</reference>
<dbReference type="InterPro" id="IPR021257">
    <property type="entry name" value="DUF2809"/>
</dbReference>